<dbReference type="GO" id="GO:0016787">
    <property type="term" value="F:hydrolase activity"/>
    <property type="evidence" value="ECO:0007669"/>
    <property type="project" value="UniProtKB-KW"/>
</dbReference>
<keyword evidence="4" id="KW-1185">Reference proteome</keyword>
<dbReference type="RefSeq" id="WP_342200741.1">
    <property type="nucleotide sequence ID" value="NZ_JBCATE010000001.1"/>
</dbReference>
<proteinExistence type="predicted"/>
<keyword evidence="1" id="KW-0732">Signal</keyword>
<dbReference type="PANTHER" id="PTHR12277">
    <property type="entry name" value="ALPHA/BETA HYDROLASE DOMAIN-CONTAINING PROTEIN"/>
    <property type="match status" value="1"/>
</dbReference>
<feature type="chain" id="PRO_5045808275" evidence="1">
    <location>
        <begin position="26"/>
        <end position="291"/>
    </location>
</feature>
<evidence type="ECO:0000259" key="2">
    <source>
        <dbReference type="Pfam" id="PF00561"/>
    </source>
</evidence>
<keyword evidence="3" id="KW-0378">Hydrolase</keyword>
<evidence type="ECO:0000313" key="4">
    <source>
        <dbReference type="Proteomes" id="UP001576708"/>
    </source>
</evidence>
<comment type="caution">
    <text evidence="3">The sequence shown here is derived from an EMBL/GenBank/DDBJ whole genome shotgun (WGS) entry which is preliminary data.</text>
</comment>
<feature type="signal peptide" evidence="1">
    <location>
        <begin position="1"/>
        <end position="25"/>
    </location>
</feature>
<dbReference type="Gene3D" id="3.40.50.1820">
    <property type="entry name" value="alpha/beta hydrolase"/>
    <property type="match status" value="1"/>
</dbReference>
<organism evidence="3 4">
    <name type="scientific">Shewanella mangrovisoli</name>
    <dbReference type="NCBI Taxonomy" id="2864211"/>
    <lineage>
        <taxon>Bacteria</taxon>
        <taxon>Pseudomonadati</taxon>
        <taxon>Pseudomonadota</taxon>
        <taxon>Gammaproteobacteria</taxon>
        <taxon>Alteromonadales</taxon>
        <taxon>Shewanellaceae</taxon>
        <taxon>Shewanella</taxon>
    </lineage>
</organism>
<accession>A0ABV4VEU1</accession>
<dbReference type="Pfam" id="PF00561">
    <property type="entry name" value="Abhydrolase_1"/>
    <property type="match status" value="1"/>
</dbReference>
<dbReference type="EMBL" id="JBHFGU010000001">
    <property type="protein sequence ID" value="MFB2618807.1"/>
    <property type="molecule type" value="Genomic_DNA"/>
</dbReference>
<evidence type="ECO:0000256" key="1">
    <source>
        <dbReference type="SAM" id="SignalP"/>
    </source>
</evidence>
<dbReference type="PROSITE" id="PS51257">
    <property type="entry name" value="PROKAR_LIPOPROTEIN"/>
    <property type="match status" value="1"/>
</dbReference>
<dbReference type="SUPFAM" id="SSF53474">
    <property type="entry name" value="alpha/beta-Hydrolases"/>
    <property type="match status" value="1"/>
</dbReference>
<dbReference type="PANTHER" id="PTHR12277:SF81">
    <property type="entry name" value="PROTEIN ABHD13"/>
    <property type="match status" value="1"/>
</dbReference>
<dbReference type="InterPro" id="IPR029058">
    <property type="entry name" value="AB_hydrolase_fold"/>
</dbReference>
<name>A0ABV4VEU1_9GAMM</name>
<dbReference type="Proteomes" id="UP001576708">
    <property type="component" value="Unassembled WGS sequence"/>
</dbReference>
<evidence type="ECO:0000313" key="3">
    <source>
        <dbReference type="EMBL" id="MFB2618807.1"/>
    </source>
</evidence>
<protein>
    <submittedName>
        <fullName evidence="3">Alpha/beta hydrolase</fullName>
    </submittedName>
</protein>
<feature type="domain" description="AB hydrolase-1" evidence="2">
    <location>
        <begin position="77"/>
        <end position="183"/>
    </location>
</feature>
<sequence length="291" mass="31907">MMQVKTLNYIVLMMSVLLASCSVVVKDSMVVSPSKQVDDNNLKQLTEVHGYSPQWLVTATGKKVYALSRKVEGQTTTLLVLHGNALNMSLQPWFGVLESLATTEFNILAIDYQGYGLSDGEASFSNMLSDTQLAITALSKNEEIYVYGLSLGSVMATSIAKDDRVAGLIIEGGITNVAEMVDLYRSRNLFGGLVNIELDNKLKFDNISMIKGISKPVLVIHGEKDSNIPFSMGKALYLASSNTMSSFYPVAEGGHCDTFIKDEKSYLSRIKQFIESVSVEENIHISLKSTM</sequence>
<reference evidence="3 4" key="1">
    <citation type="submission" date="2024-09" db="EMBL/GenBank/DDBJ databases">
        <authorList>
            <person name="Zhang Y."/>
        </authorList>
    </citation>
    <scope>NUCLEOTIDE SEQUENCE [LARGE SCALE GENOMIC DNA]</scope>
    <source>
        <strain evidence="3 4">ZJ318</strain>
    </source>
</reference>
<dbReference type="InterPro" id="IPR000073">
    <property type="entry name" value="AB_hydrolase_1"/>
</dbReference>
<gene>
    <name evidence="3" type="ORF">ACE02W_03130</name>
</gene>